<comment type="caution">
    <text evidence="2">The sequence shown here is derived from an EMBL/GenBank/DDBJ whole genome shotgun (WGS) entry which is preliminary data.</text>
</comment>
<protein>
    <recommendedName>
        <fullName evidence="1">Segregation and condensation protein A</fullName>
    </recommendedName>
</protein>
<dbReference type="AlphaFoldDB" id="A0A1J4V6J7"/>
<dbReference type="Gene3D" id="6.10.250.2410">
    <property type="match status" value="1"/>
</dbReference>
<dbReference type="STRING" id="1805282.AUJ44_01735"/>
<name>A0A1J4V6J7_9BACT</name>
<gene>
    <name evidence="2" type="ORF">AUJ44_01735</name>
</gene>
<dbReference type="PANTHER" id="PTHR33969:SF2">
    <property type="entry name" value="SEGREGATION AND CONDENSATION PROTEIN A"/>
    <property type="match status" value="1"/>
</dbReference>
<dbReference type="EMBL" id="MNVO01000027">
    <property type="protein sequence ID" value="OIO32770.1"/>
    <property type="molecule type" value="Genomic_DNA"/>
</dbReference>
<dbReference type="Proteomes" id="UP000183206">
    <property type="component" value="Unassembled WGS sequence"/>
</dbReference>
<organism evidence="2 3">
    <name type="scientific">Candidatus Nomurabacteria bacterium CG1_02_47_685</name>
    <dbReference type="NCBI Taxonomy" id="1805282"/>
    <lineage>
        <taxon>Bacteria</taxon>
        <taxon>Candidatus Nomuraibacteriota</taxon>
    </lineage>
</organism>
<dbReference type="Pfam" id="PF02616">
    <property type="entry name" value="SMC_ScpA"/>
    <property type="match status" value="1"/>
</dbReference>
<evidence type="ECO:0000313" key="2">
    <source>
        <dbReference type="EMBL" id="OIO32770.1"/>
    </source>
</evidence>
<evidence type="ECO:0000313" key="3">
    <source>
        <dbReference type="Proteomes" id="UP000183206"/>
    </source>
</evidence>
<evidence type="ECO:0000256" key="1">
    <source>
        <dbReference type="ARBA" id="ARBA00044777"/>
    </source>
</evidence>
<reference evidence="2 3" key="1">
    <citation type="journal article" date="2016" name="Environ. Microbiol.">
        <title>Genomic resolution of a cold subsurface aquifer community provides metabolic insights for novel microbes adapted to high CO concentrations.</title>
        <authorList>
            <person name="Probst A.J."/>
            <person name="Castelle C.J."/>
            <person name="Singh A."/>
            <person name="Brown C.T."/>
            <person name="Anantharaman K."/>
            <person name="Sharon I."/>
            <person name="Hug L.A."/>
            <person name="Burstein D."/>
            <person name="Emerson J.B."/>
            <person name="Thomas B.C."/>
            <person name="Banfield J.F."/>
        </authorList>
    </citation>
    <scope>NUCLEOTIDE SEQUENCE [LARGE SCALE GENOMIC DNA]</scope>
    <source>
        <strain evidence="2">CG1_02_47_685</strain>
    </source>
</reference>
<accession>A0A1J4V6J7</accession>
<proteinExistence type="predicted"/>
<dbReference type="PANTHER" id="PTHR33969">
    <property type="entry name" value="SEGREGATION AND CONDENSATION PROTEIN A"/>
    <property type="match status" value="1"/>
</dbReference>
<sequence>MKSLMVEGYIVKTEVFEGPLGLLLSLIEKRKLLINDISLAKVADDYMAYIQNLTAFPTSDVASFILVASALVLIKSKSLLPTLTLTEEETGSIEDLERRLNEYKRIKELSAHVQERFGANIIFARNQSRVINPVFSPDKTVTVSGILSAIRSTIAGFPKKERIPNAIVKKVISLEDVIENLSKRIQSMLSISFREFSGLGKVEKGNIVVSFLAMLELVRQGIILVSQENNFDDIHMESMKLDTPHYHA</sequence>
<dbReference type="InterPro" id="IPR003768">
    <property type="entry name" value="ScpA"/>
</dbReference>